<reference evidence="1" key="1">
    <citation type="submission" date="2014-09" db="EMBL/GenBank/DDBJ databases">
        <authorList>
            <person name="Magalhaes I.L.F."/>
            <person name="Oliveira U."/>
            <person name="Santos F.R."/>
            <person name="Vidigal T.H.D.A."/>
            <person name="Brescovit A.D."/>
            <person name="Santos A.J."/>
        </authorList>
    </citation>
    <scope>NUCLEOTIDE SEQUENCE</scope>
    <source>
        <tissue evidence="1">Shoot tissue taken approximately 20 cm above the soil surface</tissue>
    </source>
</reference>
<organism evidence="1">
    <name type="scientific">Arundo donax</name>
    <name type="common">Giant reed</name>
    <name type="synonym">Donax arundinaceus</name>
    <dbReference type="NCBI Taxonomy" id="35708"/>
    <lineage>
        <taxon>Eukaryota</taxon>
        <taxon>Viridiplantae</taxon>
        <taxon>Streptophyta</taxon>
        <taxon>Embryophyta</taxon>
        <taxon>Tracheophyta</taxon>
        <taxon>Spermatophyta</taxon>
        <taxon>Magnoliopsida</taxon>
        <taxon>Liliopsida</taxon>
        <taxon>Poales</taxon>
        <taxon>Poaceae</taxon>
        <taxon>PACMAD clade</taxon>
        <taxon>Arundinoideae</taxon>
        <taxon>Arundineae</taxon>
        <taxon>Arundo</taxon>
    </lineage>
</organism>
<name>A0A0A9A1I5_ARUDO</name>
<dbReference type="EMBL" id="GBRH01252949">
    <property type="protein sequence ID" value="JAD44946.1"/>
    <property type="molecule type" value="Transcribed_RNA"/>
</dbReference>
<sequence>MLPPFYVQEIFPLTLDQLFN</sequence>
<accession>A0A0A9A1I5</accession>
<protein>
    <submittedName>
        <fullName evidence="1">Uncharacterized protein</fullName>
    </submittedName>
</protein>
<evidence type="ECO:0000313" key="1">
    <source>
        <dbReference type="EMBL" id="JAD44946.1"/>
    </source>
</evidence>
<proteinExistence type="predicted"/>
<dbReference type="AlphaFoldDB" id="A0A0A9A1I5"/>
<reference evidence="1" key="2">
    <citation type="journal article" date="2015" name="Data Brief">
        <title>Shoot transcriptome of the giant reed, Arundo donax.</title>
        <authorList>
            <person name="Barrero R.A."/>
            <person name="Guerrero F.D."/>
            <person name="Moolhuijzen P."/>
            <person name="Goolsby J.A."/>
            <person name="Tidwell J."/>
            <person name="Bellgard S.E."/>
            <person name="Bellgard M.I."/>
        </authorList>
    </citation>
    <scope>NUCLEOTIDE SEQUENCE</scope>
    <source>
        <tissue evidence="1">Shoot tissue taken approximately 20 cm above the soil surface</tissue>
    </source>
</reference>